<proteinExistence type="predicted"/>
<comment type="caution">
    <text evidence="2">The sequence shown here is derived from an EMBL/GenBank/DDBJ whole genome shotgun (WGS) entry which is preliminary data.</text>
</comment>
<evidence type="ECO:0000256" key="1">
    <source>
        <dbReference type="SAM" id="MobiDB-lite"/>
    </source>
</evidence>
<dbReference type="EMBL" id="BMTF01000029">
    <property type="protein sequence ID" value="GGV94836.1"/>
    <property type="molecule type" value="Genomic_DNA"/>
</dbReference>
<feature type="compositionally biased region" description="Polar residues" evidence="1">
    <location>
        <begin position="102"/>
        <end position="115"/>
    </location>
</feature>
<gene>
    <name evidence="2" type="ORF">GCM10015535_61050</name>
</gene>
<evidence type="ECO:0000313" key="3">
    <source>
        <dbReference type="Proteomes" id="UP000660675"/>
    </source>
</evidence>
<dbReference type="Proteomes" id="UP000660675">
    <property type="component" value="Unassembled WGS sequence"/>
</dbReference>
<feature type="region of interest" description="Disordered" evidence="1">
    <location>
        <begin position="93"/>
        <end position="116"/>
    </location>
</feature>
<reference evidence="3" key="1">
    <citation type="journal article" date="2019" name="Int. J. Syst. Evol. Microbiol.">
        <title>The Global Catalogue of Microorganisms (GCM) 10K type strain sequencing project: providing services to taxonomists for standard genome sequencing and annotation.</title>
        <authorList>
            <consortium name="The Broad Institute Genomics Platform"/>
            <consortium name="The Broad Institute Genome Sequencing Center for Infectious Disease"/>
            <person name="Wu L."/>
            <person name="Ma J."/>
        </authorList>
    </citation>
    <scope>NUCLEOTIDE SEQUENCE [LARGE SCALE GENOMIC DNA]</scope>
    <source>
        <strain evidence="3">JCM 4376</strain>
    </source>
</reference>
<organism evidence="2 3">
    <name type="scientific">Streptomyces gelaticus</name>
    <dbReference type="NCBI Taxonomy" id="285446"/>
    <lineage>
        <taxon>Bacteria</taxon>
        <taxon>Bacillati</taxon>
        <taxon>Actinomycetota</taxon>
        <taxon>Actinomycetes</taxon>
        <taxon>Kitasatosporales</taxon>
        <taxon>Streptomycetaceae</taxon>
        <taxon>Streptomyces</taxon>
    </lineage>
</organism>
<evidence type="ECO:0008006" key="4">
    <source>
        <dbReference type="Google" id="ProtNLM"/>
    </source>
</evidence>
<keyword evidence="3" id="KW-1185">Reference proteome</keyword>
<evidence type="ECO:0000313" key="2">
    <source>
        <dbReference type="EMBL" id="GGV94836.1"/>
    </source>
</evidence>
<protein>
    <recommendedName>
        <fullName evidence="4">Lipoyl-binding domain-containing protein</fullName>
    </recommendedName>
</protein>
<sequence>MGEGEVVDGWFRAVAVPEGGAEVEGGDALCVLPGGDSVAVLPVVPGGMMVTAPSGDAGAVEVSEEGVVLGDASGVACGAELDGLVAGCGPGRLGSARGTRPGSRNSPTLRPTTARTEPAALCAARLRRRTRTPAQRRSRCFGSNGAGASVSRIICASCRSK</sequence>
<name>A0ABQ2W7R3_9ACTN</name>
<accession>A0ABQ2W7R3</accession>